<dbReference type="EMBL" id="FOQH01000029">
    <property type="protein sequence ID" value="SFJ29524.1"/>
    <property type="molecule type" value="Genomic_DNA"/>
</dbReference>
<keyword evidence="1" id="KW-0812">Transmembrane</keyword>
<dbReference type="Proteomes" id="UP000199377">
    <property type="component" value="Unassembled WGS sequence"/>
</dbReference>
<protein>
    <submittedName>
        <fullName evidence="2">Uncharacterized protein</fullName>
    </submittedName>
</protein>
<reference evidence="2 3" key="1">
    <citation type="submission" date="2016-10" db="EMBL/GenBank/DDBJ databases">
        <authorList>
            <person name="de Groot N.N."/>
        </authorList>
    </citation>
    <scope>NUCLEOTIDE SEQUENCE [LARGE SCALE GENOMIC DNA]</scope>
    <source>
        <strain evidence="2 3">CGMCC 1.11030</strain>
    </source>
</reference>
<keyword evidence="3" id="KW-1185">Reference proteome</keyword>
<proteinExistence type="predicted"/>
<evidence type="ECO:0000256" key="1">
    <source>
        <dbReference type="SAM" id="Phobius"/>
    </source>
</evidence>
<gene>
    <name evidence="2" type="ORF">SAMN05216258_1298</name>
</gene>
<accession>A0A1I3Q5M1</accession>
<name>A0A1I3Q5M1_9RHOB</name>
<organism evidence="2 3">
    <name type="scientific">Albimonas pacifica</name>
    <dbReference type="NCBI Taxonomy" id="1114924"/>
    <lineage>
        <taxon>Bacteria</taxon>
        <taxon>Pseudomonadati</taxon>
        <taxon>Pseudomonadota</taxon>
        <taxon>Alphaproteobacteria</taxon>
        <taxon>Rhodobacterales</taxon>
        <taxon>Paracoccaceae</taxon>
        <taxon>Albimonas</taxon>
    </lineage>
</organism>
<evidence type="ECO:0000313" key="3">
    <source>
        <dbReference type="Proteomes" id="UP000199377"/>
    </source>
</evidence>
<keyword evidence="1" id="KW-1133">Transmembrane helix</keyword>
<evidence type="ECO:0000313" key="2">
    <source>
        <dbReference type="EMBL" id="SFJ29524.1"/>
    </source>
</evidence>
<dbReference type="AlphaFoldDB" id="A0A1I3Q5M1"/>
<keyword evidence="1" id="KW-0472">Membrane</keyword>
<feature type="transmembrane region" description="Helical" evidence="1">
    <location>
        <begin position="12"/>
        <end position="32"/>
    </location>
</feature>
<sequence>MRLAPTTGEYLALLLFVAVCAAVVGGLAVWLLI</sequence>